<evidence type="ECO:0000313" key="4">
    <source>
        <dbReference type="EMBL" id="CAG9335471.1"/>
    </source>
</evidence>
<keyword evidence="2" id="KW-0560">Oxidoreductase</keyword>
<keyword evidence="3" id="KW-1133">Transmembrane helix</keyword>
<dbReference type="PANTHER" id="PTHR43899">
    <property type="entry name" value="RH59310P"/>
    <property type="match status" value="1"/>
</dbReference>
<organism evidence="4 5">
    <name type="scientific">Blepharisma stoltei</name>
    <dbReference type="NCBI Taxonomy" id="1481888"/>
    <lineage>
        <taxon>Eukaryota</taxon>
        <taxon>Sar</taxon>
        <taxon>Alveolata</taxon>
        <taxon>Ciliophora</taxon>
        <taxon>Postciliodesmatophora</taxon>
        <taxon>Heterotrichea</taxon>
        <taxon>Heterotrichida</taxon>
        <taxon>Blepharismidae</taxon>
        <taxon>Blepharisma</taxon>
    </lineage>
</organism>
<feature type="transmembrane region" description="Helical" evidence="3">
    <location>
        <begin position="6"/>
        <end position="23"/>
    </location>
</feature>
<dbReference type="InterPro" id="IPR036291">
    <property type="entry name" value="NAD(P)-bd_dom_sf"/>
</dbReference>
<dbReference type="InterPro" id="IPR002347">
    <property type="entry name" value="SDR_fam"/>
</dbReference>
<keyword evidence="3" id="KW-0812">Transmembrane</keyword>
<comment type="caution">
    <text evidence="4">The sequence shown here is derived from an EMBL/GenBank/DDBJ whole genome shotgun (WGS) entry which is preliminary data.</text>
</comment>
<dbReference type="SUPFAM" id="SSF51735">
    <property type="entry name" value="NAD(P)-binding Rossmann-fold domains"/>
    <property type="match status" value="1"/>
</dbReference>
<proteinExistence type="inferred from homology"/>
<comment type="similarity">
    <text evidence="1">Belongs to the short-chain dehydrogenases/reductases (SDR) family.</text>
</comment>
<name>A0AAU9KB80_9CILI</name>
<dbReference type="AlphaFoldDB" id="A0AAU9KB80"/>
<keyword evidence="3" id="KW-0472">Membrane</keyword>
<accession>A0AAU9KB80</accession>
<gene>
    <name evidence="4" type="ORF">BSTOLATCC_MIC63944</name>
</gene>
<dbReference type="PRINTS" id="PR00081">
    <property type="entry name" value="GDHRDH"/>
</dbReference>
<evidence type="ECO:0000256" key="1">
    <source>
        <dbReference type="ARBA" id="ARBA00006484"/>
    </source>
</evidence>
<dbReference type="CDD" id="cd05356">
    <property type="entry name" value="17beta-HSD1_like_SDR_c"/>
    <property type="match status" value="1"/>
</dbReference>
<evidence type="ECO:0000256" key="3">
    <source>
        <dbReference type="SAM" id="Phobius"/>
    </source>
</evidence>
<dbReference type="Gene3D" id="3.40.50.720">
    <property type="entry name" value="NAD(P)-binding Rossmann-like Domain"/>
    <property type="match status" value="1"/>
</dbReference>
<dbReference type="Pfam" id="PF00106">
    <property type="entry name" value="adh_short"/>
    <property type="match status" value="1"/>
</dbReference>
<dbReference type="GO" id="GO:0016491">
    <property type="term" value="F:oxidoreductase activity"/>
    <property type="evidence" value="ECO:0007669"/>
    <property type="project" value="UniProtKB-KW"/>
</dbReference>
<reference evidence="4" key="1">
    <citation type="submission" date="2021-09" db="EMBL/GenBank/DDBJ databases">
        <authorList>
            <consortium name="AG Swart"/>
            <person name="Singh M."/>
            <person name="Singh A."/>
            <person name="Seah K."/>
            <person name="Emmerich C."/>
        </authorList>
    </citation>
    <scope>NUCLEOTIDE SEQUENCE</scope>
    <source>
        <strain evidence="4">ATCC30299</strain>
    </source>
</reference>
<dbReference type="PIRSF" id="PIRSF000126">
    <property type="entry name" value="11-beta-HSD1"/>
    <property type="match status" value="1"/>
</dbReference>
<keyword evidence="5" id="KW-1185">Reference proteome</keyword>
<sequence>MLEEWITYILFLCGLYAVICWILRISYCARALTSNTDLSLYGRGSWALVTGSSDGIGFGFAEYLASQGFNIILIARNQEKLEKSAQSLEEKYPIKTRIFSKDFSLASKSPIDFFQDLREKTNDLDISIIVNNVGFGPVPTYFCSYPENEVYLANSLNIFPVVFITKLFLPRLLERKNRSAFINVSSLGSCFPGPWFSLYSSGKGFIDNFSLIINEEVKYLCRGKPATIDVLVVKPGFVDSPMSRHIKIRPYLISAGECALNCCKALGKVAYMPVSWKQLYMYAARTVLYDFGPSIRTNKTVMGLTSKYPKLSYILKI</sequence>
<protein>
    <submittedName>
        <fullName evidence="4">Uncharacterized protein</fullName>
    </submittedName>
</protein>
<dbReference type="PANTHER" id="PTHR43899:SF13">
    <property type="entry name" value="RH59310P"/>
    <property type="match status" value="1"/>
</dbReference>
<evidence type="ECO:0000256" key="2">
    <source>
        <dbReference type="ARBA" id="ARBA00023002"/>
    </source>
</evidence>
<dbReference type="EMBL" id="CAJZBQ010000062">
    <property type="protein sequence ID" value="CAG9335471.1"/>
    <property type="molecule type" value="Genomic_DNA"/>
</dbReference>
<dbReference type="InterPro" id="IPR051019">
    <property type="entry name" value="VLCFA-Steroid_DH"/>
</dbReference>
<dbReference type="Proteomes" id="UP001162131">
    <property type="component" value="Unassembled WGS sequence"/>
</dbReference>
<evidence type="ECO:0000313" key="5">
    <source>
        <dbReference type="Proteomes" id="UP001162131"/>
    </source>
</evidence>